<dbReference type="InterPro" id="IPR006976">
    <property type="entry name" value="VanZ-like"/>
</dbReference>
<feature type="transmembrane region" description="Helical" evidence="1">
    <location>
        <begin position="117"/>
        <end position="137"/>
    </location>
</feature>
<evidence type="ECO:0000256" key="1">
    <source>
        <dbReference type="SAM" id="Phobius"/>
    </source>
</evidence>
<keyword evidence="1" id="KW-0812">Transmembrane</keyword>
<evidence type="ECO:0000313" key="3">
    <source>
        <dbReference type="EMBL" id="OMD38089.1"/>
    </source>
</evidence>
<accession>A0A1R0XSW5</accession>
<keyword evidence="1" id="KW-0472">Membrane</keyword>
<dbReference type="PANTHER" id="PTHR36834:SF2">
    <property type="entry name" value="MEMBRANE PROTEIN"/>
    <property type="match status" value="1"/>
</dbReference>
<dbReference type="PANTHER" id="PTHR36834">
    <property type="entry name" value="MEMBRANE PROTEIN-RELATED"/>
    <property type="match status" value="1"/>
</dbReference>
<evidence type="ECO:0000313" key="4">
    <source>
        <dbReference type="Proteomes" id="UP000187439"/>
    </source>
</evidence>
<name>A0A1R0XSW5_9BACL</name>
<sequence length="173" mass="19663">MSTEPKSMSTMKLLLAAIFIVYMYFLIRIILFKGAPFSLQSLWEQAGRMLEHPDRIFHRQGNYIPFKEISRGIEQLSFSDPFSSLNLVGNLLAFIPFGSMVPMLFSQKEKLFRKVLMLSFALSLSFEVTQLVLYIGTFDVDDLILNTCGGVVGYALYRMLVSSGLFTTISKRC</sequence>
<feature type="transmembrane region" description="Helical" evidence="1">
    <location>
        <begin position="87"/>
        <end position="105"/>
    </location>
</feature>
<gene>
    <name evidence="3" type="ORF">BSK52_19555</name>
</gene>
<comment type="caution">
    <text evidence="3">The sequence shown here is derived from an EMBL/GenBank/DDBJ whole genome shotgun (WGS) entry which is preliminary data.</text>
</comment>
<dbReference type="InterPro" id="IPR053150">
    <property type="entry name" value="Teicoplanin_resist-assoc"/>
</dbReference>
<dbReference type="OrthoDB" id="4822551at2"/>
<feature type="transmembrane region" description="Helical" evidence="1">
    <location>
        <begin position="12"/>
        <end position="31"/>
    </location>
</feature>
<dbReference type="Proteomes" id="UP000187439">
    <property type="component" value="Unassembled WGS sequence"/>
</dbReference>
<feature type="transmembrane region" description="Helical" evidence="1">
    <location>
        <begin position="143"/>
        <end position="161"/>
    </location>
</feature>
<dbReference type="AlphaFoldDB" id="A0A1R0XSW5"/>
<proteinExistence type="predicted"/>
<keyword evidence="1" id="KW-1133">Transmembrane helix</keyword>
<dbReference type="EMBL" id="MPTC01000019">
    <property type="protein sequence ID" value="OMD38089.1"/>
    <property type="molecule type" value="Genomic_DNA"/>
</dbReference>
<reference evidence="3 4" key="1">
    <citation type="submission" date="2016-10" db="EMBL/GenBank/DDBJ databases">
        <title>Paenibacillus species isolates.</title>
        <authorList>
            <person name="Beno S.M."/>
        </authorList>
    </citation>
    <scope>NUCLEOTIDE SEQUENCE [LARGE SCALE GENOMIC DNA]</scope>
    <source>
        <strain evidence="3 4">FSL H7-0710</strain>
    </source>
</reference>
<evidence type="ECO:0000259" key="2">
    <source>
        <dbReference type="Pfam" id="PF04892"/>
    </source>
</evidence>
<organism evidence="3 4">
    <name type="scientific">Paenibacillus odorifer</name>
    <dbReference type="NCBI Taxonomy" id="189426"/>
    <lineage>
        <taxon>Bacteria</taxon>
        <taxon>Bacillati</taxon>
        <taxon>Bacillota</taxon>
        <taxon>Bacilli</taxon>
        <taxon>Bacillales</taxon>
        <taxon>Paenibacillaceae</taxon>
        <taxon>Paenibacillus</taxon>
    </lineage>
</organism>
<feature type="domain" description="VanZ-like" evidence="2">
    <location>
        <begin position="19"/>
        <end position="160"/>
    </location>
</feature>
<protein>
    <recommendedName>
        <fullName evidence="2">VanZ-like domain-containing protein</fullName>
    </recommendedName>
</protein>
<dbReference type="Pfam" id="PF04892">
    <property type="entry name" value="VanZ"/>
    <property type="match status" value="1"/>
</dbReference>